<keyword evidence="3" id="KW-1185">Reference proteome</keyword>
<dbReference type="Proteomes" id="UP000027222">
    <property type="component" value="Unassembled WGS sequence"/>
</dbReference>
<accession>A0A067SL83</accession>
<protein>
    <submittedName>
        <fullName evidence="2">Uncharacterized protein</fullName>
    </submittedName>
</protein>
<dbReference type="HOGENOM" id="CLU_1532672_0_0_1"/>
<name>A0A067SL83_GALM3</name>
<dbReference type="STRING" id="685588.A0A067SL83"/>
<sequence length="175" mass="19693">MDSHLYLPPPLSGAEPMPRPKSGPTADGWRRHGTHRDIALYSSTSRSAAGAQTCMFTDAGGAAALLNTPDYLRQSGRSRTLFSSSSRGLELREHKAGLILRLQYPYLRITHLALGNWNDELDEDVLPFRERRRLIYLPPPHSRARDCARGLRRTARHRPRFPGRCKGTVPILTLK</sequence>
<evidence type="ECO:0000256" key="1">
    <source>
        <dbReference type="SAM" id="MobiDB-lite"/>
    </source>
</evidence>
<reference evidence="3" key="1">
    <citation type="journal article" date="2014" name="Proc. Natl. Acad. Sci. U.S.A.">
        <title>Extensive sampling of basidiomycete genomes demonstrates inadequacy of the white-rot/brown-rot paradigm for wood decay fungi.</title>
        <authorList>
            <person name="Riley R."/>
            <person name="Salamov A.A."/>
            <person name="Brown D.W."/>
            <person name="Nagy L.G."/>
            <person name="Floudas D."/>
            <person name="Held B.W."/>
            <person name="Levasseur A."/>
            <person name="Lombard V."/>
            <person name="Morin E."/>
            <person name="Otillar R."/>
            <person name="Lindquist E.A."/>
            <person name="Sun H."/>
            <person name="LaButti K.M."/>
            <person name="Schmutz J."/>
            <person name="Jabbour D."/>
            <person name="Luo H."/>
            <person name="Baker S.E."/>
            <person name="Pisabarro A.G."/>
            <person name="Walton J.D."/>
            <person name="Blanchette R.A."/>
            <person name="Henrissat B."/>
            <person name="Martin F."/>
            <person name="Cullen D."/>
            <person name="Hibbett D.S."/>
            <person name="Grigoriev I.V."/>
        </authorList>
    </citation>
    <scope>NUCLEOTIDE SEQUENCE [LARGE SCALE GENOMIC DNA]</scope>
    <source>
        <strain evidence="3">CBS 339.88</strain>
    </source>
</reference>
<dbReference type="EMBL" id="KL142414">
    <property type="protein sequence ID" value="KDR67508.1"/>
    <property type="molecule type" value="Genomic_DNA"/>
</dbReference>
<feature type="compositionally biased region" description="Pro residues" evidence="1">
    <location>
        <begin position="7"/>
        <end position="21"/>
    </location>
</feature>
<proteinExistence type="predicted"/>
<organism evidence="2 3">
    <name type="scientific">Galerina marginata (strain CBS 339.88)</name>
    <dbReference type="NCBI Taxonomy" id="685588"/>
    <lineage>
        <taxon>Eukaryota</taxon>
        <taxon>Fungi</taxon>
        <taxon>Dikarya</taxon>
        <taxon>Basidiomycota</taxon>
        <taxon>Agaricomycotina</taxon>
        <taxon>Agaricomycetes</taxon>
        <taxon>Agaricomycetidae</taxon>
        <taxon>Agaricales</taxon>
        <taxon>Agaricineae</taxon>
        <taxon>Strophariaceae</taxon>
        <taxon>Galerina</taxon>
    </lineage>
</organism>
<feature type="region of interest" description="Disordered" evidence="1">
    <location>
        <begin position="1"/>
        <end position="31"/>
    </location>
</feature>
<dbReference type="AlphaFoldDB" id="A0A067SL83"/>
<evidence type="ECO:0000313" key="3">
    <source>
        <dbReference type="Proteomes" id="UP000027222"/>
    </source>
</evidence>
<dbReference type="OrthoDB" id="341486at2759"/>
<evidence type="ECO:0000313" key="2">
    <source>
        <dbReference type="EMBL" id="KDR67508.1"/>
    </source>
</evidence>
<gene>
    <name evidence="2" type="ORF">GALMADRAFT_147057</name>
</gene>